<evidence type="ECO:0000313" key="4">
    <source>
        <dbReference type="Proteomes" id="UP000663869"/>
    </source>
</evidence>
<sequence>MASERKNSQAPNLAAFLLIKRRLAAKQAVENGDNQGQLQLPATNVGAHSVEKLSYHQIVPQVNSTAITHTNQSESPSLSRNSKQIEVALLDRKIGEINLKQENKTNATLDTWKDFESFNYGFVTESAIQQPKPMSPISQQEQRTSTPKSTTQIQPIEPIEEIAHQEPQVNQLPIEKYSSPILERSTSNNMDSPIRNQSGAKTPSKEEELRKETVDKPFVSSPLPPKTINEKRKSSPEVYTPIHSAPSLDSEKTYKYKQPQSLPSNSPIPMIEQTVPITSIIANPNIFQNNSQSLEQPSSPVLNRRAFKLFPDIKRHEAERSKHGLTSIQRSMDRYRFHVW</sequence>
<comment type="caution">
    <text evidence="2">The sequence shown here is derived from an EMBL/GenBank/DDBJ whole genome shotgun (WGS) entry which is preliminary data.</text>
</comment>
<evidence type="ECO:0000313" key="3">
    <source>
        <dbReference type="EMBL" id="CAF4545069.1"/>
    </source>
</evidence>
<name>A0A818AFB2_9BILA</name>
<feature type="compositionally biased region" description="Basic and acidic residues" evidence="1">
    <location>
        <begin position="203"/>
        <end position="215"/>
    </location>
</feature>
<organism evidence="2 4">
    <name type="scientific">Rotaria socialis</name>
    <dbReference type="NCBI Taxonomy" id="392032"/>
    <lineage>
        <taxon>Eukaryota</taxon>
        <taxon>Metazoa</taxon>
        <taxon>Spiralia</taxon>
        <taxon>Gnathifera</taxon>
        <taxon>Rotifera</taxon>
        <taxon>Eurotatoria</taxon>
        <taxon>Bdelloidea</taxon>
        <taxon>Philodinida</taxon>
        <taxon>Philodinidae</taxon>
        <taxon>Rotaria</taxon>
    </lineage>
</organism>
<dbReference type="Proteomes" id="UP000663862">
    <property type="component" value="Unassembled WGS sequence"/>
</dbReference>
<feature type="compositionally biased region" description="Polar residues" evidence="1">
    <location>
        <begin position="258"/>
        <end position="267"/>
    </location>
</feature>
<proteinExistence type="predicted"/>
<dbReference type="EMBL" id="CAJNYU010001035">
    <property type="protein sequence ID" value="CAF3406446.1"/>
    <property type="molecule type" value="Genomic_DNA"/>
</dbReference>
<dbReference type="Proteomes" id="UP000663869">
    <property type="component" value="Unassembled WGS sequence"/>
</dbReference>
<dbReference type="EMBL" id="CAJOBQ010002198">
    <property type="protein sequence ID" value="CAF4545069.1"/>
    <property type="molecule type" value="Genomic_DNA"/>
</dbReference>
<feature type="region of interest" description="Disordered" evidence="1">
    <location>
        <begin position="127"/>
        <end position="150"/>
    </location>
</feature>
<evidence type="ECO:0000256" key="1">
    <source>
        <dbReference type="SAM" id="MobiDB-lite"/>
    </source>
</evidence>
<feature type="region of interest" description="Disordered" evidence="1">
    <location>
        <begin position="183"/>
        <end position="268"/>
    </location>
</feature>
<evidence type="ECO:0000313" key="2">
    <source>
        <dbReference type="EMBL" id="CAF3406446.1"/>
    </source>
</evidence>
<accession>A0A818AFB2</accession>
<protein>
    <submittedName>
        <fullName evidence="2">Uncharacterized protein</fullName>
    </submittedName>
</protein>
<reference evidence="2" key="1">
    <citation type="submission" date="2021-02" db="EMBL/GenBank/DDBJ databases">
        <authorList>
            <person name="Nowell W R."/>
        </authorList>
    </citation>
    <scope>NUCLEOTIDE SEQUENCE</scope>
</reference>
<feature type="compositionally biased region" description="Polar residues" evidence="1">
    <location>
        <begin position="136"/>
        <end position="150"/>
    </location>
</feature>
<feature type="compositionally biased region" description="Polar residues" evidence="1">
    <location>
        <begin position="184"/>
        <end position="201"/>
    </location>
</feature>
<dbReference type="AlphaFoldDB" id="A0A818AFB2"/>
<gene>
    <name evidence="2" type="ORF">FME351_LOCUS9562</name>
    <name evidence="3" type="ORF">TSG867_LOCUS24254</name>
</gene>